<accession>A0ABX2CZM5</accession>
<comment type="subcellular location">
    <subcellularLocation>
        <location evidence="8">Cellular thylakoid membrane</location>
        <topology evidence="8">Single-pass membrane protein</topology>
    </subcellularLocation>
    <subcellularLocation>
        <location evidence="1">Membrane</location>
        <topology evidence="1">Single-pass membrane protein</topology>
    </subcellularLocation>
</comment>
<evidence type="ECO:0000256" key="2">
    <source>
        <dbReference type="ARBA" id="ARBA00022448"/>
    </source>
</evidence>
<proteinExistence type="inferred from homology"/>
<keyword evidence="4 8" id="KW-0812">Transmembrane</keyword>
<name>A0ABX2CZM5_9CYAN</name>
<dbReference type="EMBL" id="SRRZ01000065">
    <property type="protein sequence ID" value="NQE35847.1"/>
    <property type="molecule type" value="Genomic_DNA"/>
</dbReference>
<keyword evidence="6 8" id="KW-1133">Transmembrane helix</keyword>
<keyword evidence="7 8" id="KW-0472">Membrane</keyword>
<dbReference type="InterPro" id="IPR012595">
    <property type="entry name" value="PetM_cyt_b6/f_cplx_su7"/>
</dbReference>
<gene>
    <name evidence="8 10" type="primary">petM</name>
    <name evidence="10" type="ORF">E5S67_03583</name>
</gene>
<comment type="subunit">
    <text evidence="8">The 4 large subunits of the cytochrome b6-f complex are cytochrome b6, subunit IV (17 kDa polypeptide, PetD), cytochrome f and the Rieske protein, while the 4 small subunits are PetG, PetL, PetM and PetN. The complex functions as a dimer.</text>
</comment>
<comment type="function">
    <text evidence="8">Component of the cytochrome b6-f complex, which mediates electron transfer between photosystem II (PSII) and photosystem I (PSI), cyclic electron flow around PSI, and state transitions.</text>
</comment>
<evidence type="ECO:0000256" key="7">
    <source>
        <dbReference type="ARBA" id="ARBA00023136"/>
    </source>
</evidence>
<feature type="transmembrane region" description="Helical" evidence="9">
    <location>
        <begin position="15"/>
        <end position="37"/>
    </location>
</feature>
<sequence length="44" mass="4908">MRSPNWTYQIMNPEIFNAAFLSFSLIFVGIGGGFLLLKLQGGEE</sequence>
<reference evidence="10 11" key="1">
    <citation type="journal article" date="2020" name="Sci. Rep.">
        <title>A novel cyanobacterial geosmin producer, revising GeoA distribution and dispersion patterns in Bacteria.</title>
        <authorList>
            <person name="Churro C."/>
            <person name="Semedo-Aguiar A.P."/>
            <person name="Silva A.D."/>
            <person name="Pereira-Leal J.B."/>
            <person name="Leite R.B."/>
        </authorList>
    </citation>
    <scope>NUCLEOTIDE SEQUENCE [LARGE SCALE GENOMIC DNA]</scope>
    <source>
        <strain evidence="10 11">IPMA8</strain>
    </source>
</reference>
<evidence type="ECO:0000256" key="6">
    <source>
        <dbReference type="ARBA" id="ARBA00022989"/>
    </source>
</evidence>
<comment type="caution">
    <text evidence="10">The sequence shown here is derived from an EMBL/GenBank/DDBJ whole genome shotgun (WGS) entry which is preliminary data.</text>
</comment>
<evidence type="ECO:0000256" key="5">
    <source>
        <dbReference type="ARBA" id="ARBA00022982"/>
    </source>
</evidence>
<evidence type="ECO:0000256" key="3">
    <source>
        <dbReference type="ARBA" id="ARBA00022531"/>
    </source>
</evidence>
<dbReference type="HAMAP" id="MF_00396">
    <property type="entry name" value="Cytb6_f_PetM"/>
    <property type="match status" value="1"/>
</dbReference>
<evidence type="ECO:0000313" key="10">
    <source>
        <dbReference type="EMBL" id="NQE35847.1"/>
    </source>
</evidence>
<keyword evidence="5 8" id="KW-0249">Electron transport</keyword>
<evidence type="ECO:0000256" key="9">
    <source>
        <dbReference type="SAM" id="Phobius"/>
    </source>
</evidence>
<dbReference type="Pfam" id="PF08041">
    <property type="entry name" value="PetM"/>
    <property type="match status" value="1"/>
</dbReference>
<comment type="similarity">
    <text evidence="8">Belongs to the PetM family.</text>
</comment>
<evidence type="ECO:0000256" key="8">
    <source>
        <dbReference type="HAMAP-Rule" id="MF_00396"/>
    </source>
</evidence>
<protein>
    <recommendedName>
        <fullName evidence="8">Cytochrome b6-f complex subunit 7</fullName>
    </recommendedName>
    <alternativeName>
        <fullName evidence="8">Cytochrome b6-f complex subunit PetM</fullName>
    </alternativeName>
    <alternativeName>
        <fullName evidence="8">Cytochrome b6-f complex subunit VII</fullName>
    </alternativeName>
</protein>
<organism evidence="10 11">
    <name type="scientific">Microcoleus asticus IPMA8</name>
    <dbReference type="NCBI Taxonomy" id="2563858"/>
    <lineage>
        <taxon>Bacteria</taxon>
        <taxon>Bacillati</taxon>
        <taxon>Cyanobacteriota</taxon>
        <taxon>Cyanophyceae</taxon>
        <taxon>Oscillatoriophycideae</taxon>
        <taxon>Oscillatoriales</taxon>
        <taxon>Microcoleaceae</taxon>
        <taxon>Microcoleus</taxon>
        <taxon>Microcoleus asticus</taxon>
    </lineage>
</organism>
<dbReference type="RefSeq" id="WP_422614758.1">
    <property type="nucleotide sequence ID" value="NZ_CAWPPK010000280.1"/>
</dbReference>
<dbReference type="Proteomes" id="UP000702425">
    <property type="component" value="Unassembled WGS sequence"/>
</dbReference>
<evidence type="ECO:0000313" key="11">
    <source>
        <dbReference type="Proteomes" id="UP000702425"/>
    </source>
</evidence>
<evidence type="ECO:0000256" key="4">
    <source>
        <dbReference type="ARBA" id="ARBA00022692"/>
    </source>
</evidence>
<keyword evidence="8" id="KW-0793">Thylakoid</keyword>
<keyword evidence="2 8" id="KW-0813">Transport</keyword>
<keyword evidence="11" id="KW-1185">Reference proteome</keyword>
<dbReference type="SUPFAM" id="SSF103441">
    <property type="entry name" value="PetM subunit of the cytochrome b6f complex"/>
    <property type="match status" value="1"/>
</dbReference>
<keyword evidence="3 8" id="KW-0602">Photosynthesis</keyword>
<evidence type="ECO:0000256" key="1">
    <source>
        <dbReference type="ARBA" id="ARBA00004167"/>
    </source>
</evidence>